<dbReference type="AlphaFoldDB" id="A0AAD3S5V2"/>
<dbReference type="EMBL" id="BSYO01000005">
    <property type="protein sequence ID" value="GMH04869.1"/>
    <property type="molecule type" value="Genomic_DNA"/>
</dbReference>
<sequence>MKHQQREDLTYTQQPKRNKSPVQFFSGRAGRGSATNAYQQSPDNQQIQNKQQASVTKHPDIAPPGQERDSRNSKATVSCPSNWNPAY</sequence>
<feature type="compositionally biased region" description="Polar residues" evidence="1">
    <location>
        <begin position="33"/>
        <end position="55"/>
    </location>
</feature>
<evidence type="ECO:0000256" key="1">
    <source>
        <dbReference type="SAM" id="MobiDB-lite"/>
    </source>
</evidence>
<organism evidence="2 3">
    <name type="scientific">Nepenthes gracilis</name>
    <name type="common">Slender pitcher plant</name>
    <dbReference type="NCBI Taxonomy" id="150966"/>
    <lineage>
        <taxon>Eukaryota</taxon>
        <taxon>Viridiplantae</taxon>
        <taxon>Streptophyta</taxon>
        <taxon>Embryophyta</taxon>
        <taxon>Tracheophyta</taxon>
        <taxon>Spermatophyta</taxon>
        <taxon>Magnoliopsida</taxon>
        <taxon>eudicotyledons</taxon>
        <taxon>Gunneridae</taxon>
        <taxon>Pentapetalae</taxon>
        <taxon>Caryophyllales</taxon>
        <taxon>Nepenthaceae</taxon>
        <taxon>Nepenthes</taxon>
    </lineage>
</organism>
<feature type="compositionally biased region" description="Polar residues" evidence="1">
    <location>
        <begin position="73"/>
        <end position="87"/>
    </location>
</feature>
<protein>
    <submittedName>
        <fullName evidence="2">Uncharacterized protein</fullName>
    </submittedName>
</protein>
<feature type="region of interest" description="Disordered" evidence="1">
    <location>
        <begin position="1"/>
        <end position="87"/>
    </location>
</feature>
<accession>A0AAD3S5V2</accession>
<keyword evidence="3" id="KW-1185">Reference proteome</keyword>
<gene>
    <name evidence="2" type="ORF">Nepgr_006709</name>
</gene>
<reference evidence="2" key="1">
    <citation type="submission" date="2023-05" db="EMBL/GenBank/DDBJ databases">
        <title>Nepenthes gracilis genome sequencing.</title>
        <authorList>
            <person name="Fukushima K."/>
        </authorList>
    </citation>
    <scope>NUCLEOTIDE SEQUENCE</scope>
    <source>
        <strain evidence="2">SING2019-196</strain>
    </source>
</reference>
<evidence type="ECO:0000313" key="2">
    <source>
        <dbReference type="EMBL" id="GMH04869.1"/>
    </source>
</evidence>
<comment type="caution">
    <text evidence="2">The sequence shown here is derived from an EMBL/GenBank/DDBJ whole genome shotgun (WGS) entry which is preliminary data.</text>
</comment>
<proteinExistence type="predicted"/>
<name>A0AAD3S5V2_NEPGR</name>
<dbReference type="Proteomes" id="UP001279734">
    <property type="component" value="Unassembled WGS sequence"/>
</dbReference>
<evidence type="ECO:0000313" key="3">
    <source>
        <dbReference type="Proteomes" id="UP001279734"/>
    </source>
</evidence>
<feature type="compositionally biased region" description="Polar residues" evidence="1">
    <location>
        <begin position="10"/>
        <end position="23"/>
    </location>
</feature>